<dbReference type="Pfam" id="PF13380">
    <property type="entry name" value="CoA_binding_2"/>
    <property type="match status" value="1"/>
</dbReference>
<dbReference type="Proteomes" id="UP000242367">
    <property type="component" value="Unassembled WGS sequence"/>
</dbReference>
<comment type="caution">
    <text evidence="2">The sequence shown here is derived from an EMBL/GenBank/DDBJ whole genome shotgun (WGS) entry which is preliminary data.</text>
</comment>
<dbReference type="AlphaFoldDB" id="A0A2P4UPF8"/>
<name>A0A2P4UPF8_9ACTN</name>
<proteinExistence type="predicted"/>
<dbReference type="Gene3D" id="3.40.50.720">
    <property type="entry name" value="NAD(P)-binding Rossmann-like Domain"/>
    <property type="match status" value="1"/>
</dbReference>
<sequence>MSEFADDVVIGKLLEAKTWAFVGLDGNPLREVYRQARLAQRAGARIIPVHPDGKDVLGETAYASLDEVPEPIDVVAVYRRSEFAGAVIDQAVAVGAGAVWTPLDVVDEAAARRAKAAGLDVVMNRCPAVERHRRAPR</sequence>
<evidence type="ECO:0000313" key="2">
    <source>
        <dbReference type="EMBL" id="POM26922.1"/>
    </source>
</evidence>
<organism evidence="2 3">
    <name type="scientific">Actinomadura rubteroloni</name>
    <dbReference type="NCBI Taxonomy" id="1926885"/>
    <lineage>
        <taxon>Bacteria</taxon>
        <taxon>Bacillati</taxon>
        <taxon>Actinomycetota</taxon>
        <taxon>Actinomycetes</taxon>
        <taxon>Streptosporangiales</taxon>
        <taxon>Thermomonosporaceae</taxon>
        <taxon>Actinomadura</taxon>
    </lineage>
</organism>
<feature type="domain" description="CoA-binding" evidence="1">
    <location>
        <begin position="13"/>
        <end position="105"/>
    </location>
</feature>
<dbReference type="SUPFAM" id="SSF51735">
    <property type="entry name" value="NAD(P)-binding Rossmann-fold domains"/>
    <property type="match status" value="1"/>
</dbReference>
<evidence type="ECO:0000259" key="1">
    <source>
        <dbReference type="SMART" id="SM00881"/>
    </source>
</evidence>
<dbReference type="PANTHER" id="PTHR33303:SF2">
    <property type="entry name" value="COA-BINDING DOMAIN-CONTAINING PROTEIN"/>
    <property type="match status" value="1"/>
</dbReference>
<keyword evidence="3" id="KW-1185">Reference proteome</keyword>
<evidence type="ECO:0000313" key="3">
    <source>
        <dbReference type="Proteomes" id="UP000242367"/>
    </source>
</evidence>
<protein>
    <recommendedName>
        <fullName evidence="1">CoA-binding domain-containing protein</fullName>
    </recommendedName>
</protein>
<dbReference type="RefSeq" id="WP_103561814.1">
    <property type="nucleotide sequence ID" value="NZ_MTBP01000001.1"/>
</dbReference>
<dbReference type="InterPro" id="IPR036291">
    <property type="entry name" value="NAD(P)-bd_dom_sf"/>
</dbReference>
<accession>A0A2P4UPF8</accession>
<dbReference type="SMART" id="SM00881">
    <property type="entry name" value="CoA_binding"/>
    <property type="match status" value="1"/>
</dbReference>
<reference evidence="2 3" key="1">
    <citation type="journal article" date="2017" name="Chemistry">
        <title>Isolation, Biosynthesis and Chemical Modifications of Rubterolones A-F: Rare Tropolone Alkaloids from Actinomadura sp. 5-2.</title>
        <authorList>
            <person name="Guo H."/>
            <person name="Benndorf R."/>
            <person name="Leichnitz D."/>
            <person name="Klassen J.L."/>
            <person name="Vollmers J."/>
            <person name="Gorls H."/>
            <person name="Steinacker M."/>
            <person name="Weigel C."/>
            <person name="Dahse H.M."/>
            <person name="Kaster A.K."/>
            <person name="de Beer Z.W."/>
            <person name="Poulsen M."/>
            <person name="Beemelmanns C."/>
        </authorList>
    </citation>
    <scope>NUCLEOTIDE SEQUENCE [LARGE SCALE GENOMIC DNA]</scope>
    <source>
        <strain evidence="2 3">5-2</strain>
    </source>
</reference>
<dbReference type="InterPro" id="IPR003781">
    <property type="entry name" value="CoA-bd"/>
</dbReference>
<gene>
    <name evidence="2" type="ORF">BTM25_13300</name>
</gene>
<dbReference type="EMBL" id="MTBP01000001">
    <property type="protein sequence ID" value="POM26922.1"/>
    <property type="molecule type" value="Genomic_DNA"/>
</dbReference>
<dbReference type="PANTHER" id="PTHR33303">
    <property type="entry name" value="CYTOPLASMIC PROTEIN-RELATED"/>
    <property type="match status" value="1"/>
</dbReference>